<name>A0A6L2L958_TANCI</name>
<keyword evidence="1" id="KW-1133">Transmembrane helix</keyword>
<dbReference type="EMBL" id="BKCJ010003705">
    <property type="protein sequence ID" value="GEU56684.1"/>
    <property type="molecule type" value="Genomic_DNA"/>
</dbReference>
<evidence type="ECO:0000313" key="2">
    <source>
        <dbReference type="EMBL" id="GEU56684.1"/>
    </source>
</evidence>
<keyword evidence="1" id="KW-0812">Transmembrane</keyword>
<proteinExistence type="predicted"/>
<organism evidence="2">
    <name type="scientific">Tanacetum cinerariifolium</name>
    <name type="common">Dalmatian daisy</name>
    <name type="synonym">Chrysanthemum cinerariifolium</name>
    <dbReference type="NCBI Taxonomy" id="118510"/>
    <lineage>
        <taxon>Eukaryota</taxon>
        <taxon>Viridiplantae</taxon>
        <taxon>Streptophyta</taxon>
        <taxon>Embryophyta</taxon>
        <taxon>Tracheophyta</taxon>
        <taxon>Spermatophyta</taxon>
        <taxon>Magnoliopsida</taxon>
        <taxon>eudicotyledons</taxon>
        <taxon>Gunneridae</taxon>
        <taxon>Pentapetalae</taxon>
        <taxon>asterids</taxon>
        <taxon>campanulids</taxon>
        <taxon>Asterales</taxon>
        <taxon>Asteraceae</taxon>
        <taxon>Asteroideae</taxon>
        <taxon>Anthemideae</taxon>
        <taxon>Anthemidinae</taxon>
        <taxon>Tanacetum</taxon>
    </lineage>
</organism>
<feature type="transmembrane region" description="Helical" evidence="1">
    <location>
        <begin position="105"/>
        <end position="125"/>
    </location>
</feature>
<dbReference type="AlphaFoldDB" id="A0A6L2L958"/>
<reference evidence="2" key="1">
    <citation type="journal article" date="2019" name="Sci. Rep.">
        <title>Draft genome of Tanacetum cinerariifolium, the natural source of mosquito coil.</title>
        <authorList>
            <person name="Yamashiro T."/>
            <person name="Shiraishi A."/>
            <person name="Satake H."/>
            <person name="Nakayama K."/>
        </authorList>
    </citation>
    <scope>NUCLEOTIDE SEQUENCE</scope>
</reference>
<accession>A0A6L2L958</accession>
<comment type="caution">
    <text evidence="2">The sequence shown here is derived from an EMBL/GenBank/DDBJ whole genome shotgun (WGS) entry which is preliminary data.</text>
</comment>
<keyword evidence="1" id="KW-0472">Membrane</keyword>
<protein>
    <submittedName>
        <fullName evidence="2">Uncharacterized protein</fullName>
    </submittedName>
</protein>
<feature type="non-terminal residue" evidence="2">
    <location>
        <position position="1"/>
    </location>
</feature>
<gene>
    <name evidence="2" type="ORF">Tci_028662</name>
</gene>
<evidence type="ECO:0000256" key="1">
    <source>
        <dbReference type="SAM" id="Phobius"/>
    </source>
</evidence>
<sequence length="129" mass="15087">DIECKDSYDSNLDESTFLVTPISDSNEDEYFSTGDDFELLLHRDPSTPMMSVVSILEGSTDEPPLKENDDLFDLESKKNEWKNDALIDDLMTEHDQIFFQHMRAYPLRIALIFSSHMLSEFFFFISPMW</sequence>